<keyword evidence="3" id="KW-1185">Reference proteome</keyword>
<sequence length="179" mass="20940">MTISDISKILEITIWPLFFLVAYLINRKKFNELINILFERIKGGSSFKISSIEIGAVPSSLPTINKGELITENHLGIVHTSWRYPVKDKEFNKKMFVIQIIIQGNEKVLDEIEFVEYKLHYSYPNPIQRSFDRNSKFQLKELAWGEFNLIASVKIKNQNDLIKLKRYINLTETGQNLFE</sequence>
<evidence type="ECO:0000313" key="2">
    <source>
        <dbReference type="EMBL" id="MBB4805804.1"/>
    </source>
</evidence>
<protein>
    <recommendedName>
        <fullName evidence="1">Prokaryotic YEATS domain-containing protein</fullName>
    </recommendedName>
</protein>
<organism evidence="2 3">
    <name type="scientific">Chryseobacterium defluvii</name>
    <dbReference type="NCBI Taxonomy" id="160396"/>
    <lineage>
        <taxon>Bacteria</taxon>
        <taxon>Pseudomonadati</taxon>
        <taxon>Bacteroidota</taxon>
        <taxon>Flavobacteriia</taxon>
        <taxon>Flavobacteriales</taxon>
        <taxon>Weeksellaceae</taxon>
        <taxon>Chryseobacterium group</taxon>
        <taxon>Chryseobacterium</taxon>
    </lineage>
</organism>
<reference evidence="2 3" key="1">
    <citation type="submission" date="2020-08" db="EMBL/GenBank/DDBJ databases">
        <title>Functional genomics of gut bacteria from endangered species of beetles.</title>
        <authorList>
            <person name="Carlos-Shanley C."/>
        </authorList>
    </citation>
    <scope>NUCLEOTIDE SEQUENCE [LARGE SCALE GENOMIC DNA]</scope>
    <source>
        <strain evidence="2 3">S00151</strain>
    </source>
</reference>
<dbReference type="RefSeq" id="WP_184185592.1">
    <property type="nucleotide sequence ID" value="NZ_JACHLE010000001.1"/>
</dbReference>
<evidence type="ECO:0000259" key="1">
    <source>
        <dbReference type="Pfam" id="PF20305"/>
    </source>
</evidence>
<name>A0A840KDF5_9FLAO</name>
<dbReference type="Pfam" id="PF20305">
    <property type="entry name" value="pYEATS"/>
    <property type="match status" value="1"/>
</dbReference>
<dbReference type="EMBL" id="JACHLE010000001">
    <property type="protein sequence ID" value="MBB4805804.1"/>
    <property type="molecule type" value="Genomic_DNA"/>
</dbReference>
<evidence type="ECO:0000313" key="3">
    <source>
        <dbReference type="Proteomes" id="UP000592180"/>
    </source>
</evidence>
<dbReference type="Gene3D" id="2.60.40.1970">
    <property type="entry name" value="YEATS domain"/>
    <property type="match status" value="1"/>
</dbReference>
<dbReference type="AlphaFoldDB" id="A0A840KDF5"/>
<gene>
    <name evidence="2" type="ORF">HNP38_001076</name>
</gene>
<dbReference type="InterPro" id="IPR038704">
    <property type="entry name" value="YEAST_sf"/>
</dbReference>
<dbReference type="InterPro" id="IPR046888">
    <property type="entry name" value="pYEATS"/>
</dbReference>
<accession>A0A840KDF5</accession>
<comment type="caution">
    <text evidence="2">The sequence shown here is derived from an EMBL/GenBank/DDBJ whole genome shotgun (WGS) entry which is preliminary data.</text>
</comment>
<feature type="domain" description="Prokaryotic YEATS" evidence="1">
    <location>
        <begin position="98"/>
        <end position="169"/>
    </location>
</feature>
<dbReference type="Proteomes" id="UP000592180">
    <property type="component" value="Unassembled WGS sequence"/>
</dbReference>
<proteinExistence type="predicted"/>